<organism evidence="3 4">
    <name type="scientific">Schizopora paradoxa</name>
    <dbReference type="NCBI Taxonomy" id="27342"/>
    <lineage>
        <taxon>Eukaryota</taxon>
        <taxon>Fungi</taxon>
        <taxon>Dikarya</taxon>
        <taxon>Basidiomycota</taxon>
        <taxon>Agaricomycotina</taxon>
        <taxon>Agaricomycetes</taxon>
        <taxon>Hymenochaetales</taxon>
        <taxon>Schizoporaceae</taxon>
        <taxon>Schizopora</taxon>
    </lineage>
</organism>
<reference evidence="3 4" key="1">
    <citation type="submission" date="2015-04" db="EMBL/GenBank/DDBJ databases">
        <title>Complete genome sequence of Schizopora paradoxa KUC8140, a cosmopolitan wood degrader in East Asia.</title>
        <authorList>
            <consortium name="DOE Joint Genome Institute"/>
            <person name="Min B."/>
            <person name="Park H."/>
            <person name="Jang Y."/>
            <person name="Kim J.-J."/>
            <person name="Kim K.H."/>
            <person name="Pangilinan J."/>
            <person name="Lipzen A."/>
            <person name="Riley R."/>
            <person name="Grigoriev I.V."/>
            <person name="Spatafora J.W."/>
            <person name="Choi I.-G."/>
        </authorList>
    </citation>
    <scope>NUCLEOTIDE SEQUENCE [LARGE SCALE GENOMIC DNA]</scope>
    <source>
        <strain evidence="3 4">KUC8140</strain>
    </source>
</reference>
<proteinExistence type="predicted"/>
<dbReference type="Proteomes" id="UP000053477">
    <property type="component" value="Unassembled WGS sequence"/>
</dbReference>
<dbReference type="InterPro" id="IPR046522">
    <property type="entry name" value="DUF6699"/>
</dbReference>
<evidence type="ECO:0000256" key="1">
    <source>
        <dbReference type="SAM" id="MobiDB-lite"/>
    </source>
</evidence>
<dbReference type="EMBL" id="KQ086089">
    <property type="protein sequence ID" value="KLO08485.1"/>
    <property type="molecule type" value="Genomic_DNA"/>
</dbReference>
<evidence type="ECO:0000313" key="3">
    <source>
        <dbReference type="EMBL" id="KLO08485.1"/>
    </source>
</evidence>
<accession>A0A0H2R9H2</accession>
<dbReference type="OrthoDB" id="3251728at2759"/>
<evidence type="ECO:0000313" key="4">
    <source>
        <dbReference type="Proteomes" id="UP000053477"/>
    </source>
</evidence>
<feature type="region of interest" description="Disordered" evidence="1">
    <location>
        <begin position="19"/>
        <end position="51"/>
    </location>
</feature>
<protein>
    <recommendedName>
        <fullName evidence="2">DUF6699 domain-containing protein</fullName>
    </recommendedName>
</protein>
<keyword evidence="4" id="KW-1185">Reference proteome</keyword>
<dbReference type="Pfam" id="PF20415">
    <property type="entry name" value="DUF6699"/>
    <property type="match status" value="1"/>
</dbReference>
<dbReference type="InParanoid" id="A0A0H2R9H2"/>
<dbReference type="STRING" id="27342.A0A0H2R9H2"/>
<evidence type="ECO:0000259" key="2">
    <source>
        <dbReference type="Pfam" id="PF20415"/>
    </source>
</evidence>
<sequence>MSNWPYSFAYPAGAYLGAHPPQPQPARSSSPGVPIIPPGSSPGGSPRLQPAMYQDEMGNNYVWQHGSPWVPAGFVPLPPSPSLLPAQYLPPSRDVSPQRGIIPLPGMPGVPIVPPAPQIYYPQYYPHVNPYAYYAPPKPSVPKFHVHQLLKSDNPYLLLDLSQPRCSPLTPNGRHGVIPVHPAYLTQGATNPDLSKITITCPELAPFDKDWSITVEPSAFSLSDQAGVTVADILATVHQAMQTPVTHAEWAKISEKDVYEVSMAFTRRCRALGPDFERERNQGVKRCDFLRDKIVLTGLSQVKSGDGTTFKLIVKPAKK</sequence>
<gene>
    <name evidence="3" type="ORF">SCHPADRAFT_944401</name>
</gene>
<feature type="domain" description="DUF6699" evidence="2">
    <location>
        <begin position="177"/>
        <end position="303"/>
    </location>
</feature>
<dbReference type="AlphaFoldDB" id="A0A0H2R9H2"/>
<name>A0A0H2R9H2_9AGAM</name>